<evidence type="ECO:0000259" key="1">
    <source>
        <dbReference type="Pfam" id="PF01420"/>
    </source>
</evidence>
<name>A0A379ATM5_AVIGA</name>
<dbReference type="Gene3D" id="1.10.287.1120">
    <property type="entry name" value="Bipartite methylase S protein"/>
    <property type="match status" value="1"/>
</dbReference>
<dbReference type="RefSeq" id="WP_370445350.1">
    <property type="nucleotide sequence ID" value="NZ_UGSQ01000001.1"/>
</dbReference>
<accession>A0A379ATM5</accession>
<evidence type="ECO:0000313" key="2">
    <source>
        <dbReference type="EMBL" id="SUB25696.1"/>
    </source>
</evidence>
<dbReference type="AlphaFoldDB" id="A0A379ATM5"/>
<organism evidence="2 3">
    <name type="scientific">Avibacterium gallinarum</name>
    <name type="common">Pasteurella gallinarum</name>
    <dbReference type="NCBI Taxonomy" id="755"/>
    <lineage>
        <taxon>Bacteria</taxon>
        <taxon>Pseudomonadati</taxon>
        <taxon>Pseudomonadota</taxon>
        <taxon>Gammaproteobacteria</taxon>
        <taxon>Pasteurellales</taxon>
        <taxon>Pasteurellaceae</taxon>
        <taxon>Avibacterium</taxon>
    </lineage>
</organism>
<dbReference type="GO" id="GO:0003677">
    <property type="term" value="F:DNA binding"/>
    <property type="evidence" value="ECO:0007669"/>
    <property type="project" value="InterPro"/>
</dbReference>
<dbReference type="EMBL" id="UGSQ01000001">
    <property type="protein sequence ID" value="SUB25696.1"/>
    <property type="molecule type" value="Genomic_DNA"/>
</dbReference>
<dbReference type="Pfam" id="PF01420">
    <property type="entry name" value="Methylase_S"/>
    <property type="match status" value="1"/>
</dbReference>
<dbReference type="Proteomes" id="UP000255113">
    <property type="component" value="Unassembled WGS sequence"/>
</dbReference>
<sequence length="40" mass="4758">MMEQEISIPTLPEQQKIGNLFKQLDRLITLHKRERIKSPP</sequence>
<feature type="domain" description="Type I restriction modification DNA specificity" evidence="1">
    <location>
        <begin position="3"/>
        <end position="35"/>
    </location>
</feature>
<proteinExistence type="predicted"/>
<dbReference type="SUPFAM" id="SSF116734">
    <property type="entry name" value="DNA methylase specificity domain"/>
    <property type="match status" value="1"/>
</dbReference>
<gene>
    <name evidence="2" type="ORF">NCTC11188_00012</name>
</gene>
<reference evidence="2 3" key="1">
    <citation type="submission" date="2018-06" db="EMBL/GenBank/DDBJ databases">
        <authorList>
            <consortium name="Pathogen Informatics"/>
            <person name="Doyle S."/>
        </authorList>
    </citation>
    <scope>NUCLEOTIDE SEQUENCE [LARGE SCALE GENOMIC DNA]</scope>
    <source>
        <strain evidence="2 3">NCTC11188</strain>
    </source>
</reference>
<dbReference type="InterPro" id="IPR000055">
    <property type="entry name" value="Restrct_endonuc_typeI_TRD"/>
</dbReference>
<evidence type="ECO:0000313" key="3">
    <source>
        <dbReference type="Proteomes" id="UP000255113"/>
    </source>
</evidence>
<protein>
    <submittedName>
        <fullName evidence="2">Type I restriction modification DNA specificity domain</fullName>
    </submittedName>
</protein>